<dbReference type="Gene3D" id="1.10.10.10">
    <property type="entry name" value="Winged helix-like DNA-binding domain superfamily/Winged helix DNA-binding domain"/>
    <property type="match status" value="1"/>
</dbReference>
<keyword evidence="8" id="KW-1185">Reference proteome</keyword>
<gene>
    <name evidence="7" type="ORF">ENE75_13980</name>
</gene>
<dbReference type="InterPro" id="IPR011517">
    <property type="entry name" value="RNA_pol_sigma70_ECF-like"/>
</dbReference>
<evidence type="ECO:0000313" key="7">
    <source>
        <dbReference type="EMBL" id="RVT50908.1"/>
    </source>
</evidence>
<accession>A0A3S3SBS9</accession>
<dbReference type="SUPFAM" id="SSF88659">
    <property type="entry name" value="Sigma3 and sigma4 domains of RNA polymerase sigma factors"/>
    <property type="match status" value="1"/>
</dbReference>
<feature type="region of interest" description="Disordered" evidence="5">
    <location>
        <begin position="1"/>
        <end position="49"/>
    </location>
</feature>
<dbReference type="GO" id="GO:0006352">
    <property type="term" value="P:DNA-templated transcription initiation"/>
    <property type="evidence" value="ECO:0007669"/>
    <property type="project" value="InterPro"/>
</dbReference>
<dbReference type="InterPro" id="IPR013324">
    <property type="entry name" value="RNA_pol_sigma_r3/r4-like"/>
</dbReference>
<evidence type="ECO:0000256" key="2">
    <source>
        <dbReference type="ARBA" id="ARBA00023015"/>
    </source>
</evidence>
<evidence type="ECO:0000256" key="1">
    <source>
        <dbReference type="ARBA" id="ARBA00010641"/>
    </source>
</evidence>
<evidence type="ECO:0000256" key="3">
    <source>
        <dbReference type="ARBA" id="ARBA00023082"/>
    </source>
</evidence>
<dbReference type="Proteomes" id="UP000288178">
    <property type="component" value="Unassembled WGS sequence"/>
</dbReference>
<dbReference type="AlphaFoldDB" id="A0A3S3SBS9"/>
<keyword evidence="3" id="KW-0731">Sigma factor</keyword>
<keyword evidence="4" id="KW-0804">Transcription</keyword>
<proteinExistence type="inferred from homology"/>
<evidence type="ECO:0000256" key="5">
    <source>
        <dbReference type="SAM" id="MobiDB-lite"/>
    </source>
</evidence>
<comment type="caution">
    <text evidence="7">The sequence shown here is derived from an EMBL/GenBank/DDBJ whole genome shotgun (WGS) entry which is preliminary data.</text>
</comment>
<keyword evidence="2" id="KW-0805">Transcription regulation</keyword>
<dbReference type="NCBIfam" id="TIGR02937">
    <property type="entry name" value="sigma70-ECF"/>
    <property type="match status" value="1"/>
</dbReference>
<sequence>MAGPGPSVRRRRRCPMPWPPLRASATRRPPSCSPAPEPPSDRQPMVSPDDEPLTLLLAQARQGDDTALAQAWQRLYPELRRIARARLRAHQAPTLLDTESLVHESYLRLARAGPEMHSRKHFYAYASQAMRHILVDFVRRREAERRGGALQRVTLDTAALHAVPSLQPEVPVLDIERALARLEVLEPALAQLVELRYYGGYSDAEAAEALGISERSVRRQWEKARAFLLVQLAD</sequence>
<comment type="similarity">
    <text evidence="1">Belongs to the sigma-70 factor family. ECF subfamily.</text>
</comment>
<reference evidence="7 8" key="1">
    <citation type="submission" date="2019-01" db="EMBL/GenBank/DDBJ databases">
        <authorList>
            <person name="Chen W.-M."/>
        </authorList>
    </citation>
    <scope>NUCLEOTIDE SEQUENCE [LARGE SCALE GENOMIC DNA]</scope>
    <source>
        <strain evidence="7 8">ICH-3</strain>
    </source>
</reference>
<dbReference type="GO" id="GO:0016987">
    <property type="term" value="F:sigma factor activity"/>
    <property type="evidence" value="ECO:0007669"/>
    <property type="project" value="UniProtKB-KW"/>
</dbReference>
<evidence type="ECO:0000259" key="6">
    <source>
        <dbReference type="Pfam" id="PF07638"/>
    </source>
</evidence>
<dbReference type="PANTHER" id="PTHR43133:SF39">
    <property type="entry name" value="SIMILAR TO RNA POLYMERASE SIGMA-E FACTOR"/>
    <property type="match status" value="1"/>
</dbReference>
<evidence type="ECO:0000256" key="4">
    <source>
        <dbReference type="ARBA" id="ARBA00023163"/>
    </source>
</evidence>
<dbReference type="NCBIfam" id="TIGR02999">
    <property type="entry name" value="Sig-70_X6"/>
    <property type="match status" value="1"/>
</dbReference>
<dbReference type="InterPro" id="IPR053812">
    <property type="entry name" value="HTH_Sigma70_ECF-like"/>
</dbReference>
<dbReference type="InterPro" id="IPR039425">
    <property type="entry name" value="RNA_pol_sigma-70-like"/>
</dbReference>
<name>A0A3S3SBS9_9BURK</name>
<protein>
    <submittedName>
        <fullName evidence="7">Sigma-70 family RNA polymerase sigma factor</fullName>
    </submittedName>
</protein>
<dbReference type="PANTHER" id="PTHR43133">
    <property type="entry name" value="RNA POLYMERASE ECF-TYPE SIGMA FACTO"/>
    <property type="match status" value="1"/>
</dbReference>
<dbReference type="InterPro" id="IPR013325">
    <property type="entry name" value="RNA_pol_sigma_r2"/>
</dbReference>
<organism evidence="7 8">
    <name type="scientific">Rubrivivax albus</name>
    <dbReference type="NCBI Taxonomy" id="2499835"/>
    <lineage>
        <taxon>Bacteria</taxon>
        <taxon>Pseudomonadati</taxon>
        <taxon>Pseudomonadota</taxon>
        <taxon>Betaproteobacteria</taxon>
        <taxon>Burkholderiales</taxon>
        <taxon>Sphaerotilaceae</taxon>
        <taxon>Rubrivivax</taxon>
    </lineage>
</organism>
<dbReference type="SUPFAM" id="SSF88946">
    <property type="entry name" value="Sigma2 domain of RNA polymerase sigma factors"/>
    <property type="match status" value="1"/>
</dbReference>
<feature type="domain" description="RNA polymerase sigma-70 ECF-like HTH" evidence="6">
    <location>
        <begin position="53"/>
        <end position="232"/>
    </location>
</feature>
<dbReference type="Pfam" id="PF07638">
    <property type="entry name" value="Sigma70_ECF"/>
    <property type="match status" value="1"/>
</dbReference>
<dbReference type="Gene3D" id="1.10.1740.10">
    <property type="match status" value="1"/>
</dbReference>
<dbReference type="EMBL" id="SACT01000004">
    <property type="protein sequence ID" value="RVT50908.1"/>
    <property type="molecule type" value="Genomic_DNA"/>
</dbReference>
<dbReference type="InterPro" id="IPR036388">
    <property type="entry name" value="WH-like_DNA-bd_sf"/>
</dbReference>
<dbReference type="InterPro" id="IPR014284">
    <property type="entry name" value="RNA_pol_sigma-70_dom"/>
</dbReference>
<evidence type="ECO:0000313" key="8">
    <source>
        <dbReference type="Proteomes" id="UP000288178"/>
    </source>
</evidence>